<accession>A0A7W6MVP4</accession>
<name>A0A7W6MVP4_9HYPH</name>
<proteinExistence type="predicted"/>
<evidence type="ECO:0000313" key="1">
    <source>
        <dbReference type="EMBL" id="MBB4009540.1"/>
    </source>
</evidence>
<comment type="caution">
    <text evidence="1">The sequence shown here is derived from an EMBL/GenBank/DDBJ whole genome shotgun (WGS) entry which is preliminary data.</text>
</comment>
<evidence type="ECO:0000313" key="2">
    <source>
        <dbReference type="Proteomes" id="UP000544107"/>
    </source>
</evidence>
<organism evidence="1 2">
    <name type="scientific">Allorhizobium taibaishanense</name>
    <dbReference type="NCBI Taxonomy" id="887144"/>
    <lineage>
        <taxon>Bacteria</taxon>
        <taxon>Pseudomonadati</taxon>
        <taxon>Pseudomonadota</taxon>
        <taxon>Alphaproteobacteria</taxon>
        <taxon>Hyphomicrobiales</taxon>
        <taxon>Rhizobiaceae</taxon>
        <taxon>Rhizobium/Agrobacterium group</taxon>
        <taxon>Allorhizobium</taxon>
    </lineage>
</organism>
<dbReference type="EMBL" id="JACIED010000005">
    <property type="protein sequence ID" value="MBB4009540.1"/>
    <property type="molecule type" value="Genomic_DNA"/>
</dbReference>
<gene>
    <name evidence="1" type="ORF">GGQ71_003828</name>
</gene>
<dbReference type="Proteomes" id="UP000544107">
    <property type="component" value="Unassembled WGS sequence"/>
</dbReference>
<sequence>MAPAGLTLRQGYFEDPRSFQGLVDLLQDVFGIDIGAQNLLGGPDPTCMPFGYFDTDGRCVANFSVFPCR</sequence>
<reference evidence="1 2" key="1">
    <citation type="submission" date="2020-08" db="EMBL/GenBank/DDBJ databases">
        <title>Genomic Encyclopedia of Type Strains, Phase IV (KMG-IV): sequencing the most valuable type-strain genomes for metagenomic binning, comparative biology and taxonomic classification.</title>
        <authorList>
            <person name="Goeker M."/>
        </authorList>
    </citation>
    <scope>NUCLEOTIDE SEQUENCE [LARGE SCALE GENOMIC DNA]</scope>
    <source>
        <strain evidence="1 2">DSM 100021</strain>
    </source>
</reference>
<dbReference type="AlphaFoldDB" id="A0A7W6MVP4"/>
<protein>
    <submittedName>
        <fullName evidence="1">Uncharacterized protein</fullName>
    </submittedName>
</protein>
<dbReference type="RefSeq" id="WP_234801560.1">
    <property type="nucleotide sequence ID" value="NZ_JACIED010000005.1"/>
</dbReference>